<keyword evidence="2" id="KW-0805">Transcription regulation</keyword>
<organism evidence="9 10">
    <name type="scientific">Ranatra chinensis</name>
    <dbReference type="NCBI Taxonomy" id="642074"/>
    <lineage>
        <taxon>Eukaryota</taxon>
        <taxon>Metazoa</taxon>
        <taxon>Ecdysozoa</taxon>
        <taxon>Arthropoda</taxon>
        <taxon>Hexapoda</taxon>
        <taxon>Insecta</taxon>
        <taxon>Pterygota</taxon>
        <taxon>Neoptera</taxon>
        <taxon>Paraneoptera</taxon>
        <taxon>Hemiptera</taxon>
        <taxon>Heteroptera</taxon>
        <taxon>Panheteroptera</taxon>
        <taxon>Nepomorpha</taxon>
        <taxon>Nepidae</taxon>
        <taxon>Ranatrinae</taxon>
        <taxon>Ranatra</taxon>
    </lineage>
</organism>
<keyword evidence="5" id="KW-0539">Nucleus</keyword>
<dbReference type="PANTHER" id="PTHR45996:SF3">
    <property type="entry name" value="CREB-H TRANSCRIPTION FACTOR HOMOLOG LET-607"/>
    <property type="match status" value="1"/>
</dbReference>
<dbReference type="InterPro" id="IPR046347">
    <property type="entry name" value="bZIP_sf"/>
</dbReference>
<dbReference type="PANTHER" id="PTHR45996">
    <property type="entry name" value="AGAP001464-PB"/>
    <property type="match status" value="1"/>
</dbReference>
<gene>
    <name evidence="9" type="ORF">AAG570_003880</name>
</gene>
<dbReference type="GO" id="GO:0005789">
    <property type="term" value="C:endoplasmic reticulum membrane"/>
    <property type="evidence" value="ECO:0007669"/>
    <property type="project" value="UniProtKB-SubCell"/>
</dbReference>
<dbReference type="SMART" id="SM00338">
    <property type="entry name" value="BRLZ"/>
    <property type="match status" value="1"/>
</dbReference>
<evidence type="ECO:0000259" key="8">
    <source>
        <dbReference type="PROSITE" id="PS50217"/>
    </source>
</evidence>
<feature type="coiled-coil region" evidence="6">
    <location>
        <begin position="61"/>
        <end position="133"/>
    </location>
</feature>
<evidence type="ECO:0000256" key="2">
    <source>
        <dbReference type="ARBA" id="ARBA00023015"/>
    </source>
</evidence>
<evidence type="ECO:0000256" key="1">
    <source>
        <dbReference type="ARBA" id="ARBA00004648"/>
    </source>
</evidence>
<feature type="domain" description="BZIP" evidence="8">
    <location>
        <begin position="67"/>
        <end position="130"/>
    </location>
</feature>
<sequence>MKVGIGGKSTKAAERLEEARSSSEETGDEAESLYPRLRLTEEEKKLMMKEGVLLPTHYPLSKEEERELKRIRRKIRNKISAQDSRKRKKEYVDGLEDRVKQCSVENANLIKRVKALQSENQSLTAQLRRLQAVIAKGRGSQSQPATCLVVLVLSLALLMAPNMRQGRPVTRNDIGGVRDAKTTNTAGHSRSLLEIVKPSSVSEFVEPPLDGSLDGDEVEDKSALISNLAGLLRFRAQHHDHDYTQTLGGGRKRARSFVVPPIDDEDWPPPKVTIGEDDSFLDPLGGRNSTTRLVIGSPYRIIKAELSSDEGEPM</sequence>
<dbReference type="InterPro" id="IPR051381">
    <property type="entry name" value="CREB_ATF_subfamily"/>
</dbReference>
<keyword evidence="3" id="KW-0238">DNA-binding</keyword>
<dbReference type="PRINTS" id="PR00043">
    <property type="entry name" value="LEUZIPPRJUN"/>
</dbReference>
<feature type="compositionally biased region" description="Basic and acidic residues" evidence="7">
    <location>
        <begin position="11"/>
        <end position="23"/>
    </location>
</feature>
<dbReference type="GO" id="GO:0003677">
    <property type="term" value="F:DNA binding"/>
    <property type="evidence" value="ECO:0007669"/>
    <property type="project" value="UniProtKB-KW"/>
</dbReference>
<dbReference type="CDD" id="cd14689">
    <property type="entry name" value="bZIP_CREB3"/>
    <property type="match status" value="1"/>
</dbReference>
<evidence type="ECO:0000256" key="4">
    <source>
        <dbReference type="ARBA" id="ARBA00023163"/>
    </source>
</evidence>
<feature type="region of interest" description="Disordered" evidence="7">
    <location>
        <begin position="1"/>
        <end position="34"/>
    </location>
</feature>
<proteinExistence type="predicted"/>
<dbReference type="GO" id="GO:0005634">
    <property type="term" value="C:nucleus"/>
    <property type="evidence" value="ECO:0007669"/>
    <property type="project" value="UniProtKB-ARBA"/>
</dbReference>
<keyword evidence="10" id="KW-1185">Reference proteome</keyword>
<dbReference type="Gene3D" id="1.20.5.170">
    <property type="match status" value="1"/>
</dbReference>
<evidence type="ECO:0000256" key="6">
    <source>
        <dbReference type="SAM" id="Coils"/>
    </source>
</evidence>
<dbReference type="AlphaFoldDB" id="A0ABD0Y4F3"/>
<evidence type="ECO:0000256" key="5">
    <source>
        <dbReference type="ARBA" id="ARBA00023242"/>
    </source>
</evidence>
<name>A0ABD0Y4F3_9HEMI</name>
<reference evidence="9 10" key="1">
    <citation type="submission" date="2024-07" db="EMBL/GenBank/DDBJ databases">
        <title>Chromosome-level genome assembly of the water stick insect Ranatra chinensis (Heteroptera: Nepidae).</title>
        <authorList>
            <person name="Liu X."/>
        </authorList>
    </citation>
    <scope>NUCLEOTIDE SEQUENCE [LARGE SCALE GENOMIC DNA]</scope>
    <source>
        <strain evidence="9">Cailab_2021Rc</strain>
        <tissue evidence="9">Muscle</tissue>
    </source>
</reference>
<dbReference type="SUPFAM" id="SSF57959">
    <property type="entry name" value="Leucine zipper domain"/>
    <property type="match status" value="1"/>
</dbReference>
<dbReference type="EMBL" id="JBFDAA010000015">
    <property type="protein sequence ID" value="KAL1117565.1"/>
    <property type="molecule type" value="Genomic_DNA"/>
</dbReference>
<evidence type="ECO:0000256" key="7">
    <source>
        <dbReference type="SAM" id="MobiDB-lite"/>
    </source>
</evidence>
<dbReference type="InterPro" id="IPR002112">
    <property type="entry name" value="Leuzip_Jun"/>
</dbReference>
<protein>
    <recommendedName>
        <fullName evidence="8">BZIP domain-containing protein</fullName>
    </recommendedName>
</protein>
<evidence type="ECO:0000313" key="10">
    <source>
        <dbReference type="Proteomes" id="UP001558652"/>
    </source>
</evidence>
<comment type="subcellular location">
    <subcellularLocation>
        <location evidence="1">Endoplasmic reticulum membrane</location>
        <topology evidence="1">Single-pass type II membrane protein</topology>
    </subcellularLocation>
</comment>
<evidence type="ECO:0000313" key="9">
    <source>
        <dbReference type="EMBL" id="KAL1117565.1"/>
    </source>
</evidence>
<comment type="caution">
    <text evidence="9">The sequence shown here is derived from an EMBL/GenBank/DDBJ whole genome shotgun (WGS) entry which is preliminary data.</text>
</comment>
<keyword evidence="6" id="KW-0175">Coiled coil</keyword>
<accession>A0ABD0Y4F3</accession>
<dbReference type="Proteomes" id="UP001558652">
    <property type="component" value="Unassembled WGS sequence"/>
</dbReference>
<dbReference type="Pfam" id="PF00170">
    <property type="entry name" value="bZIP_1"/>
    <property type="match status" value="1"/>
</dbReference>
<keyword evidence="4" id="KW-0804">Transcription</keyword>
<dbReference type="PROSITE" id="PS50217">
    <property type="entry name" value="BZIP"/>
    <property type="match status" value="1"/>
</dbReference>
<evidence type="ECO:0000256" key="3">
    <source>
        <dbReference type="ARBA" id="ARBA00023125"/>
    </source>
</evidence>
<dbReference type="InterPro" id="IPR004827">
    <property type="entry name" value="bZIP"/>
</dbReference>